<evidence type="ECO:0000256" key="4">
    <source>
        <dbReference type="ARBA" id="ARBA00022801"/>
    </source>
</evidence>
<dbReference type="InterPro" id="IPR000868">
    <property type="entry name" value="Isochorismatase-like_dom"/>
</dbReference>
<evidence type="ECO:0000256" key="6">
    <source>
        <dbReference type="ARBA" id="ARBA00039017"/>
    </source>
</evidence>
<dbReference type="PANTHER" id="PTHR11080:SF2">
    <property type="entry name" value="LD05707P"/>
    <property type="match status" value="1"/>
</dbReference>
<dbReference type="RefSeq" id="WP_144984645.1">
    <property type="nucleotide sequence ID" value="NZ_CP037920.1"/>
</dbReference>
<keyword evidence="4" id="KW-0378">Hydrolase</keyword>
<dbReference type="EMBL" id="CP037920">
    <property type="protein sequence ID" value="QDT96469.1"/>
    <property type="molecule type" value="Genomic_DNA"/>
</dbReference>
<evidence type="ECO:0000256" key="8">
    <source>
        <dbReference type="ARBA" id="ARBA00072277"/>
    </source>
</evidence>
<accession>A0A517VU15</accession>
<proteinExistence type="inferred from homology"/>
<dbReference type="EC" id="3.5.1.19" evidence="6"/>
<dbReference type="NCBIfam" id="NF008623">
    <property type="entry name" value="PRK11609.1"/>
    <property type="match status" value="1"/>
</dbReference>
<comment type="similarity">
    <text evidence="1">Belongs to the isochorismatase family.</text>
</comment>
<dbReference type="GO" id="GO:0046872">
    <property type="term" value="F:metal ion binding"/>
    <property type="evidence" value="ECO:0007669"/>
    <property type="project" value="UniProtKB-KW"/>
</dbReference>
<keyword evidence="3" id="KW-0479">Metal-binding</keyword>
<dbReference type="GO" id="GO:0019363">
    <property type="term" value="P:pyridine nucleotide biosynthetic process"/>
    <property type="evidence" value="ECO:0007669"/>
    <property type="project" value="UniProtKB-KW"/>
</dbReference>
<reference evidence="10 11" key="1">
    <citation type="submission" date="2019-03" db="EMBL/GenBank/DDBJ databases">
        <title>Deep-cultivation of Planctomycetes and their phenomic and genomic characterization uncovers novel biology.</title>
        <authorList>
            <person name="Wiegand S."/>
            <person name="Jogler M."/>
            <person name="Boedeker C."/>
            <person name="Pinto D."/>
            <person name="Vollmers J."/>
            <person name="Rivas-Marin E."/>
            <person name="Kohn T."/>
            <person name="Peeters S.H."/>
            <person name="Heuer A."/>
            <person name="Rast P."/>
            <person name="Oberbeckmann S."/>
            <person name="Bunk B."/>
            <person name="Jeske O."/>
            <person name="Meyerdierks A."/>
            <person name="Storesund J.E."/>
            <person name="Kallscheuer N."/>
            <person name="Luecker S."/>
            <person name="Lage O.M."/>
            <person name="Pohl T."/>
            <person name="Merkel B.J."/>
            <person name="Hornburger P."/>
            <person name="Mueller R.-W."/>
            <person name="Bruemmer F."/>
            <person name="Labrenz M."/>
            <person name="Spormann A.M."/>
            <person name="Op den Camp H."/>
            <person name="Overmann J."/>
            <person name="Amann R."/>
            <person name="Jetten M.S.M."/>
            <person name="Mascher T."/>
            <person name="Medema M.H."/>
            <person name="Devos D.P."/>
            <person name="Kaster A.-K."/>
            <person name="Ovreas L."/>
            <person name="Rohde M."/>
            <person name="Galperin M.Y."/>
            <person name="Jogler C."/>
        </authorList>
    </citation>
    <scope>NUCLEOTIDE SEQUENCE [LARGE SCALE GENOMIC DNA]</scope>
    <source>
        <strain evidence="10 11">V144</strain>
    </source>
</reference>
<dbReference type="Proteomes" id="UP000318704">
    <property type="component" value="Chromosome"/>
</dbReference>
<protein>
    <recommendedName>
        <fullName evidence="8">Nicotinamidase</fullName>
        <ecNumber evidence="6">3.5.1.19</ecNumber>
    </recommendedName>
    <alternativeName>
        <fullName evidence="7">Nicotinamide deamidase</fullName>
    </alternativeName>
</protein>
<sequence length="198" mass="21914">MKALILIDIQYDFMPGGALAVPEGDVIVSVANRLIPEFDLVVATQDWHPADHQSFASQHNEKQVGDLVDLEGSEQILWPDHCVQGTQGAELHAQLEVDGIHRIFYKGIDKQIDSYSGFYDNDLRQSTGLFEFLSERGISEVVIMGLATDYCVKFTALDAVKLGLKTSVIQEGCRGVDLNPGDVWRAYEEMKMAGVVLV</sequence>
<dbReference type="SUPFAM" id="SSF52499">
    <property type="entry name" value="Isochorismatase-like hydrolases"/>
    <property type="match status" value="1"/>
</dbReference>
<feature type="domain" description="Isochorismatase-like" evidence="9">
    <location>
        <begin position="3"/>
        <end position="191"/>
    </location>
</feature>
<evidence type="ECO:0000313" key="10">
    <source>
        <dbReference type="EMBL" id="QDT96469.1"/>
    </source>
</evidence>
<dbReference type="AlphaFoldDB" id="A0A517VU15"/>
<keyword evidence="2" id="KW-0662">Pyridine nucleotide biosynthesis</keyword>
<dbReference type="InterPro" id="IPR052347">
    <property type="entry name" value="Isochorismatase_Nicotinamidase"/>
</dbReference>
<dbReference type="KEGG" id="gaw:V144x_19260"/>
<dbReference type="InterPro" id="IPR036380">
    <property type="entry name" value="Isochorismatase-like_sf"/>
</dbReference>
<evidence type="ECO:0000256" key="2">
    <source>
        <dbReference type="ARBA" id="ARBA00022642"/>
    </source>
</evidence>
<dbReference type="PANTHER" id="PTHR11080">
    <property type="entry name" value="PYRAZINAMIDASE/NICOTINAMIDASE"/>
    <property type="match status" value="1"/>
</dbReference>
<gene>
    <name evidence="10" type="ORF">V144x_19260</name>
</gene>
<organism evidence="10 11">
    <name type="scientific">Gimesia aquarii</name>
    <dbReference type="NCBI Taxonomy" id="2527964"/>
    <lineage>
        <taxon>Bacteria</taxon>
        <taxon>Pseudomonadati</taxon>
        <taxon>Planctomycetota</taxon>
        <taxon>Planctomycetia</taxon>
        <taxon>Planctomycetales</taxon>
        <taxon>Planctomycetaceae</taxon>
        <taxon>Gimesia</taxon>
    </lineage>
</organism>
<name>A0A517VU15_9PLAN</name>
<dbReference type="Pfam" id="PF00857">
    <property type="entry name" value="Isochorismatase"/>
    <property type="match status" value="1"/>
</dbReference>
<dbReference type="CDD" id="cd01011">
    <property type="entry name" value="nicotinamidase"/>
    <property type="match status" value="1"/>
</dbReference>
<evidence type="ECO:0000256" key="1">
    <source>
        <dbReference type="ARBA" id="ARBA00006336"/>
    </source>
</evidence>
<dbReference type="Gene3D" id="3.40.50.850">
    <property type="entry name" value="Isochorismatase-like"/>
    <property type="match status" value="1"/>
</dbReference>
<evidence type="ECO:0000259" key="9">
    <source>
        <dbReference type="Pfam" id="PF00857"/>
    </source>
</evidence>
<dbReference type="GO" id="GO:0008936">
    <property type="term" value="F:nicotinamidase activity"/>
    <property type="evidence" value="ECO:0007669"/>
    <property type="project" value="UniProtKB-EC"/>
</dbReference>
<comment type="pathway">
    <text evidence="5">Cofactor biosynthesis; nicotinate biosynthesis; nicotinate from nicotinamide: step 1/1.</text>
</comment>
<evidence type="ECO:0000256" key="7">
    <source>
        <dbReference type="ARBA" id="ARBA00043224"/>
    </source>
</evidence>
<dbReference type="FunFam" id="3.40.50.850:FF:000006">
    <property type="entry name" value="Bifunctional pyrazinamidase/nicotinamidase"/>
    <property type="match status" value="1"/>
</dbReference>
<evidence type="ECO:0000256" key="3">
    <source>
        <dbReference type="ARBA" id="ARBA00022723"/>
    </source>
</evidence>
<evidence type="ECO:0000313" key="11">
    <source>
        <dbReference type="Proteomes" id="UP000318704"/>
    </source>
</evidence>
<evidence type="ECO:0000256" key="5">
    <source>
        <dbReference type="ARBA" id="ARBA00037900"/>
    </source>
</evidence>